<evidence type="ECO:0000256" key="1">
    <source>
        <dbReference type="ARBA" id="ARBA00008751"/>
    </source>
</evidence>
<reference evidence="8 9" key="1">
    <citation type="submission" date="2021-04" db="EMBL/GenBank/DDBJ databases">
        <title>Genomics, taxonomy and metabolism of representatives of sulfur bacteria of the genus Thiothrix: Thiothrix fructosivorans QT, Thiothrix unzii A1T and three new species, Thiothrix subterranea sp. nov., Thiothrix litoralis sp. nov. and 'Candidatus Thiothrix anitrata' sp. nov.</title>
        <authorList>
            <person name="Ravin N.V."/>
            <person name="Smolyakov D."/>
            <person name="Rudenko T.S."/>
            <person name="Mardanov A.V."/>
            <person name="Beletsky A.V."/>
            <person name="Markov N.D."/>
            <person name="Fomenkov A.I."/>
            <person name="Roberts R.J."/>
            <person name="Karnachuk O.V."/>
            <person name="Novikov A."/>
            <person name="Grabovich M.Y."/>
        </authorList>
    </citation>
    <scope>NUCLEOTIDE SEQUENCE [LARGE SCALE GENOMIC DNA]</scope>
    <source>
        <strain evidence="8 9">AS</strain>
    </source>
</reference>
<keyword evidence="9" id="KW-1185">Reference proteome</keyword>
<keyword evidence="3" id="KW-0479">Metal-binding</keyword>
<evidence type="ECO:0000256" key="2">
    <source>
        <dbReference type="ARBA" id="ARBA00022714"/>
    </source>
</evidence>
<dbReference type="RefSeq" id="WP_210222951.1">
    <property type="nucleotide sequence ID" value="NZ_CP072801.1"/>
</dbReference>
<gene>
    <name evidence="8" type="ORF">J9253_01265</name>
</gene>
<evidence type="ECO:0000256" key="3">
    <source>
        <dbReference type="ARBA" id="ARBA00022723"/>
    </source>
</evidence>
<evidence type="ECO:0000256" key="6">
    <source>
        <dbReference type="ARBA" id="ARBA00023014"/>
    </source>
</evidence>
<evidence type="ECO:0000313" key="9">
    <source>
        <dbReference type="Proteomes" id="UP000672039"/>
    </source>
</evidence>
<sequence length="434" mass="48413">MSDTIETLAGLVDDNPLDGLFRVKASAFTDQAVLALEQERIFKRTWLYAAHESEVEKPNAFVSRRVGGMSLLITRGEDGNIHALINACSHRGALVCRNDAGCTRTFKCSYHGWSFDTQGHLIGVPGEDAYDGSRFERKTMGLKRVAQVASYRGVIFINATADAEPLVDFLAGASEMLDLVADQAPQGLEILPGSHRYIIRANWKLVAENAIDSYHFRILHRRYLSFMRSKGAEVGAHAGGFTPRGWSFGNGHGGDEHQNLAALGRFPGRWGPLFPESLKPAIEANRVELEQLYGAERAYRISQVNRSMRLFPNFYILDNSNTGIRTFHPISVDQVEVNEWMLAAKGESAELREERLRTHSGLPGPAGFVSPDDVDTLESCQRGLSHQAFDWIDCSRGMMRAEPLPTDELQLRGFYRHWHPLLTEGQVHYPADAT</sequence>
<dbReference type="PANTHER" id="PTHR43756:SF1">
    <property type="entry name" value="3-PHENYLPROPIONATE_CINNAMIC ACID DIOXYGENASE SUBUNIT ALPHA"/>
    <property type="match status" value="1"/>
</dbReference>
<dbReference type="InterPro" id="IPR036922">
    <property type="entry name" value="Rieske_2Fe-2S_sf"/>
</dbReference>
<evidence type="ECO:0000259" key="7">
    <source>
        <dbReference type="PROSITE" id="PS51296"/>
    </source>
</evidence>
<keyword evidence="6" id="KW-0411">Iron-sulfur</keyword>
<feature type="domain" description="Rieske" evidence="7">
    <location>
        <begin position="47"/>
        <end position="128"/>
    </location>
</feature>
<keyword evidence="5" id="KW-0408">Iron</keyword>
<evidence type="ECO:0000256" key="5">
    <source>
        <dbReference type="ARBA" id="ARBA00023004"/>
    </source>
</evidence>
<dbReference type="PROSITE" id="PS51296">
    <property type="entry name" value="RIESKE"/>
    <property type="match status" value="1"/>
</dbReference>
<dbReference type="SUPFAM" id="SSF55961">
    <property type="entry name" value="Bet v1-like"/>
    <property type="match status" value="1"/>
</dbReference>
<proteinExistence type="inferred from homology"/>
<dbReference type="Pfam" id="PF00355">
    <property type="entry name" value="Rieske"/>
    <property type="match status" value="1"/>
</dbReference>
<dbReference type="Gene3D" id="3.90.380.10">
    <property type="entry name" value="Naphthalene 1,2-dioxygenase Alpha Subunit, Chain A, domain 1"/>
    <property type="match status" value="1"/>
</dbReference>
<organism evidence="8 9">
    <name type="scientific">Thiothrix litoralis</name>
    <dbReference type="NCBI Taxonomy" id="2891210"/>
    <lineage>
        <taxon>Bacteria</taxon>
        <taxon>Pseudomonadati</taxon>
        <taxon>Pseudomonadota</taxon>
        <taxon>Gammaproteobacteria</taxon>
        <taxon>Thiotrichales</taxon>
        <taxon>Thiotrichaceae</taxon>
        <taxon>Thiothrix</taxon>
    </lineage>
</organism>
<name>A0ABX7WYB6_9GAMM</name>
<keyword evidence="4" id="KW-0560">Oxidoreductase</keyword>
<dbReference type="PRINTS" id="PR00090">
    <property type="entry name" value="RNGDIOXGNASE"/>
</dbReference>
<dbReference type="InterPro" id="IPR017941">
    <property type="entry name" value="Rieske_2Fe-2S"/>
</dbReference>
<dbReference type="Pfam" id="PF00848">
    <property type="entry name" value="Ring_hydroxyl_A"/>
    <property type="match status" value="1"/>
</dbReference>
<comment type="similarity">
    <text evidence="1">Belongs to the bacterial ring-hydroxylating dioxygenase alpha subunit family.</text>
</comment>
<evidence type="ECO:0000256" key="4">
    <source>
        <dbReference type="ARBA" id="ARBA00023002"/>
    </source>
</evidence>
<dbReference type="SUPFAM" id="SSF50022">
    <property type="entry name" value="ISP domain"/>
    <property type="match status" value="1"/>
</dbReference>
<protein>
    <submittedName>
        <fullName evidence="8">Rieske 2Fe-2S domain-containing protein</fullName>
    </submittedName>
</protein>
<dbReference type="EMBL" id="CP072801">
    <property type="protein sequence ID" value="QTR46619.1"/>
    <property type="molecule type" value="Genomic_DNA"/>
</dbReference>
<dbReference type="CDD" id="cd03469">
    <property type="entry name" value="Rieske_RO_Alpha_N"/>
    <property type="match status" value="1"/>
</dbReference>
<dbReference type="Gene3D" id="2.102.10.10">
    <property type="entry name" value="Rieske [2Fe-2S] iron-sulphur domain"/>
    <property type="match status" value="1"/>
</dbReference>
<dbReference type="InterPro" id="IPR001663">
    <property type="entry name" value="Rng_hydr_dOase-A"/>
</dbReference>
<accession>A0ABX7WYB6</accession>
<dbReference type="PANTHER" id="PTHR43756">
    <property type="entry name" value="CHOLINE MONOOXYGENASE, CHLOROPLASTIC"/>
    <property type="match status" value="1"/>
</dbReference>
<dbReference type="InterPro" id="IPR015879">
    <property type="entry name" value="Ring_hydroxy_dOase_asu_C_dom"/>
</dbReference>
<evidence type="ECO:0000313" key="8">
    <source>
        <dbReference type="EMBL" id="QTR46619.1"/>
    </source>
</evidence>
<dbReference type="Proteomes" id="UP000672039">
    <property type="component" value="Chromosome"/>
</dbReference>
<keyword evidence="2" id="KW-0001">2Fe-2S</keyword>